<gene>
    <name evidence="1" type="ORF">ACFQVC_31265</name>
</gene>
<comment type="caution">
    <text evidence="1">The sequence shown here is derived from an EMBL/GenBank/DDBJ whole genome shotgun (WGS) entry which is preliminary data.</text>
</comment>
<keyword evidence="2" id="KW-1185">Reference proteome</keyword>
<dbReference type="EMBL" id="JBHTCF010000017">
    <property type="protein sequence ID" value="MFC7308684.1"/>
    <property type="molecule type" value="Genomic_DNA"/>
</dbReference>
<name>A0ABW2JSP5_9ACTN</name>
<dbReference type="Proteomes" id="UP001596523">
    <property type="component" value="Unassembled WGS sequence"/>
</dbReference>
<sequence length="92" mass="9223">MDQLPAGAIPAALARIAAATSQADPVGTGAPDTENHQLAWTARDSAEATGAPGASFTITLTTPADPTASTLTVTVATACTRKVDDKLQVDFG</sequence>
<reference evidence="2" key="1">
    <citation type="journal article" date="2019" name="Int. J. Syst. Evol. Microbiol.">
        <title>The Global Catalogue of Microorganisms (GCM) 10K type strain sequencing project: providing services to taxonomists for standard genome sequencing and annotation.</title>
        <authorList>
            <consortium name="The Broad Institute Genomics Platform"/>
            <consortium name="The Broad Institute Genome Sequencing Center for Infectious Disease"/>
            <person name="Wu L."/>
            <person name="Ma J."/>
        </authorList>
    </citation>
    <scope>NUCLEOTIDE SEQUENCE [LARGE SCALE GENOMIC DNA]</scope>
    <source>
        <strain evidence="2">SYNS20</strain>
    </source>
</reference>
<evidence type="ECO:0008006" key="3">
    <source>
        <dbReference type="Google" id="ProtNLM"/>
    </source>
</evidence>
<protein>
    <recommendedName>
        <fullName evidence="3">Flagellar hook-length control protein FliK</fullName>
    </recommendedName>
</protein>
<evidence type="ECO:0000313" key="1">
    <source>
        <dbReference type="EMBL" id="MFC7308684.1"/>
    </source>
</evidence>
<evidence type="ECO:0000313" key="2">
    <source>
        <dbReference type="Proteomes" id="UP001596523"/>
    </source>
</evidence>
<dbReference type="RefSeq" id="WP_381836916.1">
    <property type="nucleotide sequence ID" value="NZ_JBHTCF010000017.1"/>
</dbReference>
<proteinExistence type="predicted"/>
<accession>A0ABW2JSP5</accession>
<organism evidence="1 2">
    <name type="scientific">Streptomyces monticola</name>
    <dbReference type="NCBI Taxonomy" id="2666263"/>
    <lineage>
        <taxon>Bacteria</taxon>
        <taxon>Bacillati</taxon>
        <taxon>Actinomycetota</taxon>
        <taxon>Actinomycetes</taxon>
        <taxon>Kitasatosporales</taxon>
        <taxon>Streptomycetaceae</taxon>
        <taxon>Streptomyces</taxon>
    </lineage>
</organism>